<dbReference type="Proteomes" id="UP000278062">
    <property type="component" value="Unassembled WGS sequence"/>
</dbReference>
<evidence type="ECO:0000313" key="2">
    <source>
        <dbReference type="Proteomes" id="UP000278062"/>
    </source>
</evidence>
<dbReference type="AlphaFoldDB" id="A0A0N8QHM2"/>
<proteinExistence type="predicted"/>
<name>A0A0N8QHM2_9PSED</name>
<evidence type="ECO:0000313" key="1">
    <source>
        <dbReference type="EMBL" id="RMN93281.1"/>
    </source>
</evidence>
<reference evidence="1 2" key="1">
    <citation type="submission" date="2018-08" db="EMBL/GenBank/DDBJ databases">
        <title>Recombination of ecologically and evolutionarily significant loci maintains genetic cohesion in the Pseudomonas syringae species complex.</title>
        <authorList>
            <person name="Dillon M."/>
            <person name="Thakur S."/>
            <person name="Almeida R.N.D."/>
            <person name="Weir B.S."/>
            <person name="Guttman D.S."/>
        </authorList>
    </citation>
    <scope>NUCLEOTIDE SEQUENCE [LARGE SCALE GENOMIC DNA]</scope>
    <source>
        <strain evidence="1 2">1089_5</strain>
    </source>
</reference>
<protein>
    <submittedName>
        <fullName evidence="1">Uncharacterized protein</fullName>
    </submittedName>
</protein>
<gene>
    <name evidence="1" type="ORF">ALQ49_102006</name>
</gene>
<dbReference type="EMBL" id="RBPL01000103">
    <property type="protein sequence ID" value="RMN93281.1"/>
    <property type="molecule type" value="Genomic_DNA"/>
</dbReference>
<sequence>MTVPSAAPCNREQPALILIMNAVEVQPSKEPFSFIQDF</sequence>
<comment type="caution">
    <text evidence="1">The sequence shown here is derived from an EMBL/GenBank/DDBJ whole genome shotgun (WGS) entry which is preliminary data.</text>
</comment>
<organism evidence="1 2">
    <name type="scientific">Pseudomonas syringae pv. apii</name>
    <dbReference type="NCBI Taxonomy" id="81036"/>
    <lineage>
        <taxon>Bacteria</taxon>
        <taxon>Pseudomonadati</taxon>
        <taxon>Pseudomonadota</taxon>
        <taxon>Gammaproteobacteria</taxon>
        <taxon>Pseudomonadales</taxon>
        <taxon>Pseudomonadaceae</taxon>
        <taxon>Pseudomonas</taxon>
    </lineage>
</organism>
<accession>A0A0N8QHM2</accession>